<accession>A0AAP5JWP7</accession>
<keyword evidence="1" id="KW-0175">Coiled coil</keyword>
<keyword evidence="2" id="KW-0472">Membrane</keyword>
<reference evidence="3" key="2">
    <citation type="submission" date="2023-03" db="EMBL/GenBank/DDBJ databases">
        <authorList>
            <person name="Obshta O."/>
            <person name="Zabrodski M.W."/>
            <person name="Soomro T."/>
            <person name="Wilson G."/>
            <person name="Masood F."/>
            <person name="Thebeau J."/>
            <person name="Bezerra Da Silva M.C."/>
            <person name="Raza F."/>
            <person name="Biganski S."/>
            <person name="Jose M."/>
            <person name="Camilli M."/>
            <person name="Kozii I.V."/>
            <person name="Kozii R.V."/>
            <person name="Simko E."/>
            <person name="Wood S.C."/>
        </authorList>
    </citation>
    <scope>NUCLEOTIDE SEQUENCE</scope>
    <source>
        <strain evidence="3">PL001</strain>
    </source>
</reference>
<name>A0AAP5JWP7_9BACL</name>
<dbReference type="EMBL" id="JARQGV010000004">
    <property type="protein sequence ID" value="MDT2253342.1"/>
    <property type="molecule type" value="Genomic_DNA"/>
</dbReference>
<evidence type="ECO:0000256" key="2">
    <source>
        <dbReference type="SAM" id="Phobius"/>
    </source>
</evidence>
<gene>
    <name evidence="3" type="ORF">P7H09_19370</name>
</gene>
<feature type="coiled-coil region" evidence="1">
    <location>
        <begin position="55"/>
        <end position="134"/>
    </location>
</feature>
<evidence type="ECO:0000256" key="1">
    <source>
        <dbReference type="SAM" id="Coils"/>
    </source>
</evidence>
<dbReference type="Proteomes" id="UP001259239">
    <property type="component" value="Unassembled WGS sequence"/>
</dbReference>
<proteinExistence type="predicted"/>
<reference evidence="3" key="1">
    <citation type="journal article" date="2023" name="J. Vet. Diagn. Invest.">
        <title>Oxytetracycline-resistant Paenibacillus larvae identified in commercial beekeeping operations in Saskatchewan using pooled honey sampling.</title>
        <authorList>
            <person name="Obshta O."/>
            <person name="Zabrodski M.W."/>
            <person name="Soomro T."/>
            <person name="Wilson G."/>
            <person name="Masood F."/>
            <person name="Thebeau J."/>
            <person name="Silva M.C.B."/>
            <person name="Biganski S."/>
            <person name="Kozii I.V."/>
            <person name="Koziy R.V."/>
            <person name="Raza M.F."/>
            <person name="Jose M.S."/>
            <person name="Simko E."/>
            <person name="Wood S.C."/>
        </authorList>
    </citation>
    <scope>NUCLEOTIDE SEQUENCE</scope>
    <source>
        <strain evidence="3">PL001</strain>
    </source>
</reference>
<organism evidence="3 4">
    <name type="scientific">Paenibacillus larvae</name>
    <dbReference type="NCBI Taxonomy" id="1464"/>
    <lineage>
        <taxon>Bacteria</taxon>
        <taxon>Bacillati</taxon>
        <taxon>Bacillota</taxon>
        <taxon>Bacilli</taxon>
        <taxon>Bacillales</taxon>
        <taxon>Paenibacillaceae</taxon>
        <taxon>Paenibacillus</taxon>
    </lineage>
</organism>
<keyword evidence="2" id="KW-1133">Transmembrane helix</keyword>
<feature type="transmembrane region" description="Helical" evidence="2">
    <location>
        <begin position="20"/>
        <end position="39"/>
    </location>
</feature>
<evidence type="ECO:0000313" key="4">
    <source>
        <dbReference type="Proteomes" id="UP001259239"/>
    </source>
</evidence>
<comment type="caution">
    <text evidence="3">The sequence shown here is derived from an EMBL/GenBank/DDBJ whole genome shotgun (WGS) entry which is preliminary data.</text>
</comment>
<keyword evidence="2" id="KW-0812">Transmembrane</keyword>
<protein>
    <submittedName>
        <fullName evidence="3">Uncharacterized protein</fullName>
    </submittedName>
</protein>
<sequence>MEEMELKEEIKVNRFTKKQAGIVGFALLFIVIGLVFFYIGRSSASHELNGKALTIANVQKETEDANAKLKQASDEYKKIEDKFKGAQIVIDQANTRKSDADRYQKEAEKYEKLAGEKKAELDKIESAIKEKKDAPIVLPAGKLTGGKDIPAGRYKVTKAGREGSNFIVTSASGELKANTIVAGGDHGVAEYVTSIDNGDTLDCHASFKFTPVE</sequence>
<evidence type="ECO:0000313" key="3">
    <source>
        <dbReference type="EMBL" id="MDT2253342.1"/>
    </source>
</evidence>
<dbReference type="AlphaFoldDB" id="A0AAP5JWP7"/>